<evidence type="ECO:0000256" key="1">
    <source>
        <dbReference type="SAM" id="SignalP"/>
    </source>
</evidence>
<organism evidence="2 3">
    <name type="scientific">Pseudomonas putida</name>
    <name type="common">Arthrobacter siderocapsulatus</name>
    <dbReference type="NCBI Taxonomy" id="303"/>
    <lineage>
        <taxon>Bacteria</taxon>
        <taxon>Pseudomonadati</taxon>
        <taxon>Pseudomonadota</taxon>
        <taxon>Gammaproteobacteria</taxon>
        <taxon>Pseudomonadales</taxon>
        <taxon>Pseudomonadaceae</taxon>
        <taxon>Pseudomonas</taxon>
    </lineage>
</organism>
<reference evidence="2 3" key="1">
    <citation type="journal article" date="2009" name="Mikrobiologiia">
        <title>[Phenanthren biodegradation and interaction of Pseudomonas putida BS3701 and Burkholderia sp.BS3702 in plant rhizosphere].</title>
        <authorList>
            <person name="Ovchinnikova A.A."/>
            <person name="Vetrova A.A."/>
            <person name="Filonov A.E."/>
            <person name="Boronin A.M."/>
        </authorList>
    </citation>
    <scope>NUCLEOTIDE SEQUENCE [LARGE SCALE GENOMIC DNA]</scope>
    <source>
        <strain evidence="2 3">BS3701</strain>
    </source>
</reference>
<proteinExistence type="predicted"/>
<dbReference type="Proteomes" id="UP000510934">
    <property type="component" value="Chromosome"/>
</dbReference>
<dbReference type="AlphaFoldDB" id="A0A7D5W088"/>
<sequence length="111" mass="11852">MNTSTSALLLTCVMSLGAVAQDAPERSDLGLVQRQITAIELLGARASSGSVDAAGARYRFDYSRLAADLERVRQGIQKYLSPSRAQPADLVELTGGYRAETPHSGTSDEHD</sequence>
<keyword evidence="1" id="KW-0732">Signal</keyword>
<dbReference type="InterPro" id="IPR019110">
    <property type="entry name" value="Uncharacterised_RAQPRD"/>
</dbReference>
<accession>A0A7D5W088</accession>
<dbReference type="Pfam" id="PF09686">
    <property type="entry name" value="Plasmid_RAQPRD"/>
    <property type="match status" value="1"/>
</dbReference>
<evidence type="ECO:0000313" key="3">
    <source>
        <dbReference type="Proteomes" id="UP000510934"/>
    </source>
</evidence>
<dbReference type="EMBL" id="CP059052">
    <property type="protein sequence ID" value="QLJ16331.1"/>
    <property type="molecule type" value="Genomic_DNA"/>
</dbReference>
<protein>
    <submittedName>
        <fullName evidence="2">RAQPRD family integrative conjugative element protein</fullName>
    </submittedName>
</protein>
<gene>
    <name evidence="2" type="ORF">H0H12_10570</name>
</gene>
<feature type="signal peptide" evidence="1">
    <location>
        <begin position="1"/>
        <end position="20"/>
    </location>
</feature>
<feature type="chain" id="PRO_5028110149" evidence="1">
    <location>
        <begin position="21"/>
        <end position="111"/>
    </location>
</feature>
<dbReference type="NCBIfam" id="TIGR01690">
    <property type="entry name" value="ICE_RAQPRD"/>
    <property type="match status" value="1"/>
</dbReference>
<name>A0A7D5W088_PSEPU</name>
<evidence type="ECO:0000313" key="2">
    <source>
        <dbReference type="EMBL" id="QLJ16331.1"/>
    </source>
</evidence>
<dbReference type="RefSeq" id="WP_110159781.1">
    <property type="nucleotide sequence ID" value="NZ_CP059052.1"/>
</dbReference>